<comment type="caution">
    <text evidence="1">The sequence shown here is derived from an EMBL/GenBank/DDBJ whole genome shotgun (WGS) entry which is preliminary data.</text>
</comment>
<gene>
    <name evidence="1" type="ORF">NCS57_00776800</name>
</gene>
<protein>
    <submittedName>
        <fullName evidence="1">Uncharacterized protein</fullName>
    </submittedName>
</protein>
<name>A0ACC0QXL2_9HYPO</name>
<dbReference type="EMBL" id="CM046507">
    <property type="protein sequence ID" value="KAI8669615.1"/>
    <property type="molecule type" value="Genomic_DNA"/>
</dbReference>
<evidence type="ECO:0000313" key="2">
    <source>
        <dbReference type="Proteomes" id="UP001065298"/>
    </source>
</evidence>
<dbReference type="Proteomes" id="UP001065298">
    <property type="component" value="Chromosome 5"/>
</dbReference>
<organism evidence="1 2">
    <name type="scientific">Fusarium keratoplasticum</name>
    <dbReference type="NCBI Taxonomy" id="1328300"/>
    <lineage>
        <taxon>Eukaryota</taxon>
        <taxon>Fungi</taxon>
        <taxon>Dikarya</taxon>
        <taxon>Ascomycota</taxon>
        <taxon>Pezizomycotina</taxon>
        <taxon>Sordariomycetes</taxon>
        <taxon>Hypocreomycetidae</taxon>
        <taxon>Hypocreales</taxon>
        <taxon>Nectriaceae</taxon>
        <taxon>Fusarium</taxon>
        <taxon>Fusarium solani species complex</taxon>
    </lineage>
</organism>
<evidence type="ECO:0000313" key="1">
    <source>
        <dbReference type="EMBL" id="KAI8669615.1"/>
    </source>
</evidence>
<proteinExistence type="predicted"/>
<reference evidence="1" key="1">
    <citation type="submission" date="2022-06" db="EMBL/GenBank/DDBJ databases">
        <title>Fusarium solani species complex genomes reveal bases of compartmentalisation and animal pathogenesis.</title>
        <authorList>
            <person name="Tsai I.J."/>
        </authorList>
    </citation>
    <scope>NUCLEOTIDE SEQUENCE</scope>
    <source>
        <strain evidence="1">Fu6.1</strain>
    </source>
</reference>
<sequence length="342" mass="37616">MHSMTTEQWNPSVDLPDLRGKVAVVTGAGTGIGFATVKLLAQKGAKVYLTTRNESKALHAKETLIKDPAIDANNVQWLILDLFDPVSVTAAAEELKRRETKVDLLINNAAASTSSRELVDGKYEQHMAANHMGPFLLTNRLLPLLKNASRDENADVRIINVSSTAHISMLPSHFNFNFDSATCFRDPVSLYPWQWRFLGKFFFGFDMIRYGVSKAAVVLFTQELQRRFDEQGLPITCIAVHPGEVLTEGVLAINNFLVGAIARMSFISAEQGAANSLFAAAATEVRENVEKYKGKFLVPVGTLEAPNPVAEDGGQVKGLWENTVIEINQWAAEKKLSPLLAM</sequence>
<accession>A0ACC0QXL2</accession>
<keyword evidence="2" id="KW-1185">Reference proteome</keyword>